<keyword evidence="4" id="KW-0233">DNA recombination</keyword>
<dbReference type="EMBL" id="PDNZ01000005">
    <property type="protein sequence ID" value="PWW81836.1"/>
    <property type="molecule type" value="Genomic_DNA"/>
</dbReference>
<keyword evidence="4" id="KW-0255">Endonuclease</keyword>
<feature type="domain" description="Calcineurin-like phosphoesterase" evidence="5">
    <location>
        <begin position="1"/>
        <end position="237"/>
    </location>
</feature>
<accession>A0A317T8T6</accession>
<dbReference type="GO" id="GO:0006260">
    <property type="term" value="P:DNA replication"/>
    <property type="evidence" value="ECO:0007669"/>
    <property type="project" value="UniProtKB-KW"/>
</dbReference>
<keyword evidence="4" id="KW-0235">DNA replication</keyword>
<evidence type="ECO:0000313" key="7">
    <source>
        <dbReference type="Proteomes" id="UP000246278"/>
    </source>
</evidence>
<dbReference type="AlphaFoldDB" id="A0A317T8T6"/>
<dbReference type="PANTHER" id="PTHR30337:SF0">
    <property type="entry name" value="NUCLEASE SBCCD SUBUNIT D"/>
    <property type="match status" value="1"/>
</dbReference>
<comment type="subunit">
    <text evidence="4">Heterodimer of SbcC and SbcD.</text>
</comment>
<dbReference type="InterPro" id="IPR004593">
    <property type="entry name" value="SbcD"/>
</dbReference>
<keyword evidence="7" id="KW-1185">Reference proteome</keyword>
<dbReference type="InterPro" id="IPR041796">
    <property type="entry name" value="Mre11_N"/>
</dbReference>
<dbReference type="PANTHER" id="PTHR30337">
    <property type="entry name" value="COMPONENT OF ATP-DEPENDENT DSDNA EXONUCLEASE"/>
    <property type="match status" value="1"/>
</dbReference>
<dbReference type="Pfam" id="PF00149">
    <property type="entry name" value="Metallophos"/>
    <property type="match status" value="1"/>
</dbReference>
<dbReference type="GO" id="GO:0006310">
    <property type="term" value="P:DNA recombination"/>
    <property type="evidence" value="ECO:0007669"/>
    <property type="project" value="UniProtKB-KW"/>
</dbReference>
<protein>
    <recommendedName>
        <fullName evidence="4">Nuclease SbcCD subunit D</fullName>
    </recommendedName>
</protein>
<reference evidence="7" key="1">
    <citation type="submission" date="2017-10" db="EMBL/GenBank/DDBJ databases">
        <authorList>
            <person name="Gaisin V.A."/>
            <person name="Rysina M.S."/>
            <person name="Grouzdev D.S."/>
        </authorList>
    </citation>
    <scope>NUCLEOTIDE SEQUENCE [LARGE SCALE GENOMIC DNA]</scope>
    <source>
        <strain evidence="7">V1</strain>
    </source>
</reference>
<dbReference type="CDD" id="cd00840">
    <property type="entry name" value="MPP_Mre11_N"/>
    <property type="match status" value="1"/>
</dbReference>
<dbReference type="InterPro" id="IPR029052">
    <property type="entry name" value="Metallo-depent_PP-like"/>
</dbReference>
<dbReference type="InterPro" id="IPR050535">
    <property type="entry name" value="DNA_Repair-Maintenance_Comp"/>
</dbReference>
<comment type="function">
    <text evidence="4">SbcCD cleaves DNA hairpin structures. These structures can inhibit DNA replication and are intermediates in certain DNA recombination reactions. The complex acts as a 3'-&gt;5' double strand exonuclease that can open hairpins. It also has a 5' single-strand endonuclease activity.</text>
</comment>
<organism evidence="6 7">
    <name type="scientific">Prosthecochloris marina</name>
    <dbReference type="NCBI Taxonomy" id="2017681"/>
    <lineage>
        <taxon>Bacteria</taxon>
        <taxon>Pseudomonadati</taxon>
        <taxon>Chlorobiota</taxon>
        <taxon>Chlorobiia</taxon>
        <taxon>Chlorobiales</taxon>
        <taxon>Chlorobiaceae</taxon>
        <taxon>Prosthecochloris</taxon>
    </lineage>
</organism>
<evidence type="ECO:0000259" key="5">
    <source>
        <dbReference type="Pfam" id="PF00149"/>
    </source>
</evidence>
<proteinExistence type="inferred from homology"/>
<keyword evidence="1 4" id="KW-0540">Nuclease</keyword>
<evidence type="ECO:0000313" key="6">
    <source>
        <dbReference type="EMBL" id="PWW81836.1"/>
    </source>
</evidence>
<keyword evidence="3 4" id="KW-0269">Exonuclease</keyword>
<dbReference type="InterPro" id="IPR004843">
    <property type="entry name" value="Calcineurin-like_PHP"/>
</dbReference>
<dbReference type="GO" id="GO:0008408">
    <property type="term" value="F:3'-5' exonuclease activity"/>
    <property type="evidence" value="ECO:0007669"/>
    <property type="project" value="InterPro"/>
</dbReference>
<evidence type="ECO:0000256" key="1">
    <source>
        <dbReference type="ARBA" id="ARBA00022722"/>
    </source>
</evidence>
<dbReference type="GO" id="GO:0004519">
    <property type="term" value="F:endonuclease activity"/>
    <property type="evidence" value="ECO:0007669"/>
    <property type="project" value="UniProtKB-KW"/>
</dbReference>
<comment type="similarity">
    <text evidence="4">Belongs to the SbcD family.</text>
</comment>
<dbReference type="RefSeq" id="WP_110023489.1">
    <property type="nucleotide sequence ID" value="NZ_PDNZ01000005.1"/>
</dbReference>
<dbReference type="Proteomes" id="UP000246278">
    <property type="component" value="Unassembled WGS sequence"/>
</dbReference>
<gene>
    <name evidence="4" type="primary">sbcD</name>
    <name evidence="6" type="ORF">CR164_08425</name>
</gene>
<evidence type="ECO:0000256" key="2">
    <source>
        <dbReference type="ARBA" id="ARBA00022801"/>
    </source>
</evidence>
<dbReference type="SUPFAM" id="SSF56300">
    <property type="entry name" value="Metallo-dependent phosphatases"/>
    <property type="match status" value="1"/>
</dbReference>
<keyword evidence="2 4" id="KW-0378">Hydrolase</keyword>
<dbReference type="Gene3D" id="3.60.21.10">
    <property type="match status" value="1"/>
</dbReference>
<evidence type="ECO:0000256" key="3">
    <source>
        <dbReference type="ARBA" id="ARBA00022839"/>
    </source>
</evidence>
<sequence length="422" mass="48214">MKILHTADIHIGYKTHGVIDPKTGLHSRLGDFERCFRYMVDHAIKENVDLILFCGDAYRDMNPSQTDQRIFARSLKPLLDRDIPIVMIVGNHDHPYTFGKVNSMEIFSLFSDNIHLFTTCESRDIMTKSGPVRVIGLPWPMIHELRTKEEFAALAKEKQHEKVHEIYSGFVMAEAERLRKEPVSYPVVVAGHLHVETAVMTEGSERVTLVTRDPVFTLSMLKQPEFDYVALGHIHKYQELNKERKPPVVYSGSIERISFAEAVQKKGFVMIDISKKKEVAFRHVLTPSRKMIQLEIDVRGEEEPMPLILEKIGNEILEEAVVRVVITCHAGQRGLVEMKEIRRSLRSAFVIGGIQLKVEQESARSRVPELHRNLSTRDALEMYINHNKQLLPLKKTILDTAQLLEEECRQGSAGKGADFSEE</sequence>
<dbReference type="NCBIfam" id="TIGR00619">
    <property type="entry name" value="sbcd"/>
    <property type="match status" value="1"/>
</dbReference>
<dbReference type="OrthoDB" id="9773856at2"/>
<name>A0A317T8T6_9CHLB</name>
<comment type="caution">
    <text evidence="6">The sequence shown here is derived from an EMBL/GenBank/DDBJ whole genome shotgun (WGS) entry which is preliminary data.</text>
</comment>
<evidence type="ECO:0000256" key="4">
    <source>
        <dbReference type="RuleBase" id="RU363069"/>
    </source>
</evidence>